<dbReference type="Gene3D" id="3.90.1300.10">
    <property type="entry name" value="Amidase signature (AS) domain"/>
    <property type="match status" value="1"/>
</dbReference>
<dbReference type="AlphaFoldDB" id="A0A6A6Y1I9"/>
<protein>
    <submittedName>
        <fullName evidence="2 4">Amidase signature enzyme</fullName>
    </submittedName>
</protein>
<dbReference type="PANTHER" id="PTHR42678:SF11">
    <property type="entry name" value="AMIDASE FAMILY PROTEIN"/>
    <property type="match status" value="1"/>
</dbReference>
<dbReference type="OrthoDB" id="566138at2759"/>
<dbReference type="Proteomes" id="UP000504636">
    <property type="component" value="Unplaced"/>
</dbReference>
<dbReference type="InterPro" id="IPR023631">
    <property type="entry name" value="Amidase_dom"/>
</dbReference>
<reference evidence="2 4" key="1">
    <citation type="journal article" date="2020" name="Stud. Mycol.">
        <title>101 Dothideomycetes genomes: a test case for predicting lifestyles and emergence of pathogens.</title>
        <authorList>
            <person name="Haridas S."/>
            <person name="Albert R."/>
            <person name="Binder M."/>
            <person name="Bloem J."/>
            <person name="Labutti K."/>
            <person name="Salamov A."/>
            <person name="Andreopoulos B."/>
            <person name="Baker S."/>
            <person name="Barry K."/>
            <person name="Bills G."/>
            <person name="Bluhm B."/>
            <person name="Cannon C."/>
            <person name="Castanera R."/>
            <person name="Culley D."/>
            <person name="Daum C."/>
            <person name="Ezra D."/>
            <person name="Gonzalez J."/>
            <person name="Henrissat B."/>
            <person name="Kuo A."/>
            <person name="Liang C."/>
            <person name="Lipzen A."/>
            <person name="Lutzoni F."/>
            <person name="Magnuson J."/>
            <person name="Mondo S."/>
            <person name="Nolan M."/>
            <person name="Ohm R."/>
            <person name="Pangilinan J."/>
            <person name="Park H.-J."/>
            <person name="Ramirez L."/>
            <person name="Alfaro M."/>
            <person name="Sun H."/>
            <person name="Tritt A."/>
            <person name="Yoshinaga Y."/>
            <person name="Zwiers L.-H."/>
            <person name="Turgeon B."/>
            <person name="Goodwin S."/>
            <person name="Spatafora J."/>
            <person name="Crous P."/>
            <person name="Grigoriev I."/>
        </authorList>
    </citation>
    <scope>NUCLEOTIDE SEQUENCE</scope>
    <source>
        <strain evidence="2 4">CBS 304.34</strain>
    </source>
</reference>
<dbReference type="Pfam" id="PF01425">
    <property type="entry name" value="Amidase"/>
    <property type="match status" value="1"/>
</dbReference>
<evidence type="ECO:0000313" key="2">
    <source>
        <dbReference type="EMBL" id="KAF2802681.1"/>
    </source>
</evidence>
<gene>
    <name evidence="2 4" type="ORF">BDZ99DRAFT_468670</name>
</gene>
<dbReference type="SUPFAM" id="SSF75304">
    <property type="entry name" value="Amidase signature (AS) enzymes"/>
    <property type="match status" value="1"/>
</dbReference>
<evidence type="ECO:0000313" key="3">
    <source>
        <dbReference type="Proteomes" id="UP000504636"/>
    </source>
</evidence>
<dbReference type="NCBIfam" id="NF005127">
    <property type="entry name" value="PRK06565.1"/>
    <property type="match status" value="1"/>
</dbReference>
<accession>A0A6A6Y1I9</accession>
<keyword evidence="3" id="KW-1185">Reference proteome</keyword>
<evidence type="ECO:0000259" key="1">
    <source>
        <dbReference type="Pfam" id="PF01425"/>
    </source>
</evidence>
<proteinExistence type="predicted"/>
<reference evidence="4" key="3">
    <citation type="submission" date="2025-04" db="UniProtKB">
        <authorList>
            <consortium name="RefSeq"/>
        </authorList>
    </citation>
    <scope>IDENTIFICATION</scope>
    <source>
        <strain evidence="4">CBS 304.34</strain>
    </source>
</reference>
<feature type="domain" description="Amidase" evidence="1">
    <location>
        <begin position="27"/>
        <end position="330"/>
    </location>
</feature>
<sequence>MFNVVEASIASHRDALNSGATTSVELVITYLLRIGTYDFAGPRLNSFTVFNSHILDEARASDQRRASGKPLGPLDGIPYTLKDSYKYAGITVSAGSLAFKDLHSNEDAWVAAKLREAGAVLIGKTNMPPMAAGGMQRGLYGCALSPYNVDFLTAAFVSGSSQGAATSTAASFAAFGLGSETVSSGRSPASNNGLVCYTPSRGVISCRGLWPLYGTCDVVVPYTRTVADMVEVLDVLCQKDEETVTDFWREQTFVKLPSPSFRWTTDKQNLEGKRIGVPRAYVGEKDGKDTVVLPGVIELWKDARKQLEELGAELVLTDFPLVTNYEDDSVSGLANNVVGAPHNWSTIERGLIIAKSWDQFLKASDHPGLASVNGADIFPKPPDYIPDLFAEAKNAINYPGLTKLGAESTSLWEIPGMAETLPALEAQRKRDFEDWLDKQKFDLVAFPAQGGIGRADVEENTESARHAMQNGIRYSNGNRALRHLGVPTISVPMGVLPDIGMPVNLTFAGKAYADDELLEFAAAFERKSAARVEPKITAELKREFGSGKMTAKYEDGRVSGTGEAEVFVNGSRVDVKTDEGHWVLESIPEPPARPTRRTAGPHTMVLVTGRQPSGSVDAEVFFIT</sequence>
<organism evidence="2">
    <name type="scientific">Mytilinidion resinicola</name>
    <dbReference type="NCBI Taxonomy" id="574789"/>
    <lineage>
        <taxon>Eukaryota</taxon>
        <taxon>Fungi</taxon>
        <taxon>Dikarya</taxon>
        <taxon>Ascomycota</taxon>
        <taxon>Pezizomycotina</taxon>
        <taxon>Dothideomycetes</taxon>
        <taxon>Pleosporomycetidae</taxon>
        <taxon>Mytilinidiales</taxon>
        <taxon>Mytilinidiaceae</taxon>
        <taxon>Mytilinidion</taxon>
    </lineage>
</organism>
<dbReference type="GeneID" id="54462205"/>
<name>A0A6A6Y1I9_9PEZI</name>
<dbReference type="PANTHER" id="PTHR42678">
    <property type="entry name" value="AMIDASE"/>
    <property type="match status" value="1"/>
</dbReference>
<dbReference type="EMBL" id="MU003721">
    <property type="protein sequence ID" value="KAF2802681.1"/>
    <property type="molecule type" value="Genomic_DNA"/>
</dbReference>
<dbReference type="RefSeq" id="XP_033569645.1">
    <property type="nucleotide sequence ID" value="XM_033721312.1"/>
</dbReference>
<reference evidence="4" key="2">
    <citation type="submission" date="2020-04" db="EMBL/GenBank/DDBJ databases">
        <authorList>
            <consortium name="NCBI Genome Project"/>
        </authorList>
    </citation>
    <scope>NUCLEOTIDE SEQUENCE</scope>
    <source>
        <strain evidence="4">CBS 304.34</strain>
    </source>
</reference>
<evidence type="ECO:0000313" key="4">
    <source>
        <dbReference type="RefSeq" id="XP_033569645.1"/>
    </source>
</evidence>
<dbReference type="InterPro" id="IPR036928">
    <property type="entry name" value="AS_sf"/>
</dbReference>